<keyword evidence="5" id="KW-1185">Reference proteome</keyword>
<name>A0ABX2C7K7_9BRAD</name>
<dbReference type="Pfam" id="PF00990">
    <property type="entry name" value="GGDEF"/>
    <property type="match status" value="1"/>
</dbReference>
<dbReference type="SUPFAM" id="SSF141868">
    <property type="entry name" value="EAL domain-like"/>
    <property type="match status" value="1"/>
</dbReference>
<reference evidence="4" key="1">
    <citation type="submission" date="2020-05" db="EMBL/GenBank/DDBJ databases">
        <title>Nod-independent and nitrogen-fixing Bradyrhizobium aeschynomene sp. nov. isolated from nodules of Aeschynomene indica.</title>
        <authorList>
            <person name="Zhang Z."/>
        </authorList>
    </citation>
    <scope>NUCLEOTIDE SEQUENCE</scope>
    <source>
        <strain evidence="4">83012</strain>
    </source>
</reference>
<keyword evidence="1" id="KW-1133">Transmembrane helix</keyword>
<feature type="domain" description="GGDEF" evidence="3">
    <location>
        <begin position="498"/>
        <end position="631"/>
    </location>
</feature>
<dbReference type="Pfam" id="PF12860">
    <property type="entry name" value="PAS_7"/>
    <property type="match status" value="1"/>
</dbReference>
<evidence type="ECO:0000259" key="3">
    <source>
        <dbReference type="PROSITE" id="PS50887"/>
    </source>
</evidence>
<dbReference type="EMBL" id="JABFDN010000001">
    <property type="protein sequence ID" value="NPU64241.1"/>
    <property type="molecule type" value="Genomic_DNA"/>
</dbReference>
<organism evidence="4 5">
    <name type="scientific">Bradyrhizobium aeschynomenes</name>
    <dbReference type="NCBI Taxonomy" id="2734909"/>
    <lineage>
        <taxon>Bacteria</taxon>
        <taxon>Pseudomonadati</taxon>
        <taxon>Pseudomonadota</taxon>
        <taxon>Alphaproteobacteria</taxon>
        <taxon>Hyphomicrobiales</taxon>
        <taxon>Nitrobacteraceae</taxon>
        <taxon>Bradyrhizobium</taxon>
    </lineage>
</organism>
<feature type="domain" description="EAL" evidence="2">
    <location>
        <begin position="640"/>
        <end position="889"/>
    </location>
</feature>
<gene>
    <name evidence="4" type="ORF">HL667_04455</name>
</gene>
<dbReference type="PROSITE" id="PS50887">
    <property type="entry name" value="GGDEF"/>
    <property type="match status" value="1"/>
</dbReference>
<dbReference type="CDD" id="cd12915">
    <property type="entry name" value="PDC2_DGC_like"/>
    <property type="match status" value="1"/>
</dbReference>
<feature type="transmembrane region" description="Helical" evidence="1">
    <location>
        <begin position="307"/>
        <end position="331"/>
    </location>
</feature>
<dbReference type="InterPro" id="IPR029787">
    <property type="entry name" value="Nucleotide_cyclase"/>
</dbReference>
<dbReference type="InterPro" id="IPR043128">
    <property type="entry name" value="Rev_trsase/Diguanyl_cyclase"/>
</dbReference>
<dbReference type="InterPro" id="IPR035965">
    <property type="entry name" value="PAS-like_dom_sf"/>
</dbReference>
<dbReference type="PANTHER" id="PTHR44757">
    <property type="entry name" value="DIGUANYLATE CYCLASE DGCP"/>
    <property type="match status" value="1"/>
</dbReference>
<dbReference type="InterPro" id="IPR035919">
    <property type="entry name" value="EAL_sf"/>
</dbReference>
<dbReference type="SMART" id="SM00052">
    <property type="entry name" value="EAL"/>
    <property type="match status" value="1"/>
</dbReference>
<sequence length="906" mass="99035">MTTNTSPGIALKASADRGGPIRWLVGGGLVLIAAIAIGATIMADSFRERALNSATRELENTVLLLARHFDQQMEDLGAIQRDLANYVRLSRIDTSVRFKEQMGTAAVNAMLKGKLSAVSYVGGVSIFDSDGNLINSATAWPVPPVNVADRTYFKRLKSDPTAPQLLIEPVVSRVTGTNVAVIALKLTGPSGEFLGVISRTLEPINVERFFASVALGPDAAISMMHRDGILLARYPRHEGMLSQNYKDAPIFRQILAGDGNTTGIFSSPVDGEHRIGASHRLTSYPLIVTATTTVSAALADWREQMRFLIAVGLISVLLIAGMLTVVVRRLISDHEASSRRLTLEKERLDKAVNNMTQGLLLFDASEHLVISNQRYIDMYGLSADVVKPGCTFRELIAHRKASGSLAGDDGEYADAVLRNIGRKTSQIIETTDGRWIQIVNEPIVGGGWLATHEDITERKRSEEQITHLAHYDALTDLPNRTLFHERLKQEMAGVSSGRQLALHYIDIDEFKGVNDSLGHLIGDELLKSVARSLQACVGTAGFVARLGGDEFAVVQTTIKSREDVSCLIDEMLAAIRAPRDCLGHQLTADASIGVALIPQHGTDIDQIMKNADLAMYAAKAAGRRTWRFFEPEMDAQVKARHQLEVDLRQAMVDDQLEVYYQPCLSLQDDRIVGCEALVRWRHPTRGYVSPAEFIPIAEDTGLINQLGERVLNVACTEAATWPDDIRLAVNVSPVQFKSGTLALKVAKALAATGLSPRRLELEITEAVLIRDDDALDTLHELRALGVRIALDDFGTGYSSLSYLQRIPFDKIKIDRCFVKDITESEGSAAIVQAVVNIAAIRKMSTTAEGVETEAQRQVLKRLGCSEMQGYLFSPPKPAADVRGLFEAHRAHGRDASTGRRPRSDAA</sequence>
<dbReference type="Proteomes" id="UP000886476">
    <property type="component" value="Unassembled WGS sequence"/>
</dbReference>
<dbReference type="SUPFAM" id="SSF55785">
    <property type="entry name" value="PYP-like sensor domain (PAS domain)"/>
    <property type="match status" value="1"/>
</dbReference>
<comment type="caution">
    <text evidence="4">The sequence shown here is derived from an EMBL/GenBank/DDBJ whole genome shotgun (WGS) entry which is preliminary data.</text>
</comment>
<dbReference type="SMART" id="SM00267">
    <property type="entry name" value="GGDEF"/>
    <property type="match status" value="1"/>
</dbReference>
<dbReference type="PROSITE" id="PS50883">
    <property type="entry name" value="EAL"/>
    <property type="match status" value="1"/>
</dbReference>
<dbReference type="NCBIfam" id="TIGR00254">
    <property type="entry name" value="GGDEF"/>
    <property type="match status" value="1"/>
</dbReference>
<accession>A0ABX2C7K7</accession>
<dbReference type="Pfam" id="PF22588">
    <property type="entry name" value="dCache_1_like"/>
    <property type="match status" value="1"/>
</dbReference>
<dbReference type="CDD" id="cd12914">
    <property type="entry name" value="PDC1_DGC_like"/>
    <property type="match status" value="1"/>
</dbReference>
<dbReference type="Pfam" id="PF00563">
    <property type="entry name" value="EAL"/>
    <property type="match status" value="1"/>
</dbReference>
<dbReference type="InterPro" id="IPR000160">
    <property type="entry name" value="GGDEF_dom"/>
</dbReference>
<keyword evidence="1" id="KW-0472">Membrane</keyword>
<dbReference type="CDD" id="cd01949">
    <property type="entry name" value="GGDEF"/>
    <property type="match status" value="1"/>
</dbReference>
<dbReference type="InterPro" id="IPR052155">
    <property type="entry name" value="Biofilm_reg_signaling"/>
</dbReference>
<dbReference type="Gene3D" id="3.20.20.450">
    <property type="entry name" value="EAL domain"/>
    <property type="match status" value="1"/>
</dbReference>
<feature type="transmembrane region" description="Helical" evidence="1">
    <location>
        <begin position="20"/>
        <end position="43"/>
    </location>
</feature>
<protein>
    <submittedName>
        <fullName evidence="4">EAL domain-containing protein</fullName>
    </submittedName>
</protein>
<dbReference type="PANTHER" id="PTHR44757:SF2">
    <property type="entry name" value="BIOFILM ARCHITECTURE MAINTENANCE PROTEIN MBAA"/>
    <property type="match status" value="1"/>
</dbReference>
<keyword evidence="1" id="KW-0812">Transmembrane</keyword>
<dbReference type="Gene3D" id="3.30.70.270">
    <property type="match status" value="1"/>
</dbReference>
<evidence type="ECO:0000313" key="4">
    <source>
        <dbReference type="EMBL" id="NPU64241.1"/>
    </source>
</evidence>
<evidence type="ECO:0000313" key="5">
    <source>
        <dbReference type="Proteomes" id="UP000886476"/>
    </source>
</evidence>
<dbReference type="SUPFAM" id="SSF55073">
    <property type="entry name" value="Nucleotide cyclase"/>
    <property type="match status" value="1"/>
</dbReference>
<proteinExistence type="predicted"/>
<dbReference type="Gene3D" id="3.30.450.20">
    <property type="entry name" value="PAS domain"/>
    <property type="match status" value="3"/>
</dbReference>
<dbReference type="RefSeq" id="WP_172109307.1">
    <property type="nucleotide sequence ID" value="NZ_JABFDN010000001.1"/>
</dbReference>
<evidence type="ECO:0000256" key="1">
    <source>
        <dbReference type="SAM" id="Phobius"/>
    </source>
</evidence>
<evidence type="ECO:0000259" key="2">
    <source>
        <dbReference type="PROSITE" id="PS50883"/>
    </source>
</evidence>
<dbReference type="InterPro" id="IPR001633">
    <property type="entry name" value="EAL_dom"/>
</dbReference>
<feature type="transmembrane region" description="Helical" evidence="1">
    <location>
        <begin position="281"/>
        <end position="301"/>
    </location>
</feature>
<dbReference type="InterPro" id="IPR054327">
    <property type="entry name" value="His-kinase-like_sensor"/>
</dbReference>
<dbReference type="CDD" id="cd01948">
    <property type="entry name" value="EAL"/>
    <property type="match status" value="1"/>
</dbReference>